<dbReference type="InParanoid" id="L2GMN5"/>
<dbReference type="EMBL" id="JH370142">
    <property type="protein sequence ID" value="ELA41567.1"/>
    <property type="molecule type" value="Genomic_DNA"/>
</dbReference>
<evidence type="ECO:0000313" key="2">
    <source>
        <dbReference type="EMBL" id="ELA41567.1"/>
    </source>
</evidence>
<dbReference type="Proteomes" id="UP000011082">
    <property type="component" value="Unassembled WGS sequence"/>
</dbReference>
<dbReference type="AlphaFoldDB" id="L2GMN5"/>
<gene>
    <name evidence="2" type="ORF">VICG_01431</name>
</gene>
<feature type="compositionally biased region" description="Polar residues" evidence="1">
    <location>
        <begin position="63"/>
        <end position="101"/>
    </location>
</feature>
<dbReference type="HOGENOM" id="CLU_792747_0_0_1"/>
<feature type="compositionally biased region" description="Low complexity" evidence="1">
    <location>
        <begin position="232"/>
        <end position="267"/>
    </location>
</feature>
<keyword evidence="3" id="KW-1185">Reference proteome</keyword>
<evidence type="ECO:0000256" key="1">
    <source>
        <dbReference type="SAM" id="MobiDB-lite"/>
    </source>
</evidence>
<feature type="compositionally biased region" description="Polar residues" evidence="1">
    <location>
        <begin position="160"/>
        <end position="171"/>
    </location>
</feature>
<evidence type="ECO:0000313" key="3">
    <source>
        <dbReference type="Proteomes" id="UP000011082"/>
    </source>
</evidence>
<organism evidence="2 3">
    <name type="scientific">Vittaforma corneae (strain ATCC 50505)</name>
    <name type="common">Microsporidian parasite</name>
    <name type="synonym">Nosema corneum</name>
    <dbReference type="NCBI Taxonomy" id="993615"/>
    <lineage>
        <taxon>Eukaryota</taxon>
        <taxon>Fungi</taxon>
        <taxon>Fungi incertae sedis</taxon>
        <taxon>Microsporidia</taxon>
        <taxon>Nosematidae</taxon>
        <taxon>Vittaforma</taxon>
    </lineage>
</organism>
<dbReference type="VEuPathDB" id="MicrosporidiaDB:VICG_01431"/>
<feature type="compositionally biased region" description="Basic and acidic residues" evidence="1">
    <location>
        <begin position="37"/>
        <end position="49"/>
    </location>
</feature>
<dbReference type="GeneID" id="19882142"/>
<feature type="region of interest" description="Disordered" evidence="1">
    <location>
        <begin position="158"/>
        <end position="296"/>
    </location>
</feature>
<feature type="compositionally biased region" description="Polar residues" evidence="1">
    <location>
        <begin position="287"/>
        <end position="296"/>
    </location>
</feature>
<protein>
    <submittedName>
        <fullName evidence="2">Uncharacterized protein</fullName>
    </submittedName>
</protein>
<feature type="compositionally biased region" description="Polar residues" evidence="1">
    <location>
        <begin position="210"/>
        <end position="231"/>
    </location>
</feature>
<name>L2GMN5_VITCO</name>
<accession>L2GMN5</accession>
<sequence>MRSKRICVYTILASIARAEIFVPEDVNESDLANANAEKSEDNYASREDPFSASLLPEEENDESINSNRSNLIENEQNEVGSNLSESAEQNTEPDLTKDNNANDLQQDQTAEQNPNVSKLVSSSKMGVPYWTEVVLNKQKQSVLVNVKTVTIIESVAGAKVSSSTRDQTQTAADKKEKSVSAPKVASVHSTSSQSASSTQASPYIKIQMPTPHSSVSKPATLHKASTTKTITSSVAKKSSAPAKSASAKSSSAVKSVSQKSKSASHSSVVKEDAFAKHSSSRVPQIKTPASTKSANVDTSTSVGSIFDILKNLPSGGKESESVFVEGSFKFPKKKEINDKVFKLSGYISTS</sequence>
<feature type="compositionally biased region" description="Low complexity" evidence="1">
    <location>
        <begin position="189"/>
        <end position="201"/>
    </location>
</feature>
<dbReference type="RefSeq" id="XP_007604877.1">
    <property type="nucleotide sequence ID" value="XM_007604815.1"/>
</dbReference>
<proteinExistence type="predicted"/>
<feature type="region of interest" description="Disordered" evidence="1">
    <location>
        <begin position="34"/>
        <end position="101"/>
    </location>
</feature>
<reference evidence="3" key="1">
    <citation type="submission" date="2011-05" db="EMBL/GenBank/DDBJ databases">
        <title>The genome sequence of Vittaforma corneae strain ATCC 50505.</title>
        <authorList>
            <consortium name="The Broad Institute Genome Sequencing Platform"/>
            <person name="Cuomo C."/>
            <person name="Didier E."/>
            <person name="Bowers L."/>
            <person name="Young S.K."/>
            <person name="Zeng Q."/>
            <person name="Gargeya S."/>
            <person name="Fitzgerald M."/>
            <person name="Haas B."/>
            <person name="Abouelleil A."/>
            <person name="Alvarado L."/>
            <person name="Arachchi H.M."/>
            <person name="Berlin A."/>
            <person name="Chapman S.B."/>
            <person name="Gearin G."/>
            <person name="Goldberg J."/>
            <person name="Griggs A."/>
            <person name="Gujja S."/>
            <person name="Hansen M."/>
            <person name="Heiman D."/>
            <person name="Howarth C."/>
            <person name="Larimer J."/>
            <person name="Lui A."/>
            <person name="MacDonald P.J.P."/>
            <person name="McCowen C."/>
            <person name="Montmayeur A."/>
            <person name="Murphy C."/>
            <person name="Neiman D."/>
            <person name="Pearson M."/>
            <person name="Priest M."/>
            <person name="Roberts A."/>
            <person name="Saif S."/>
            <person name="Shea T."/>
            <person name="Sisk P."/>
            <person name="Stolte C."/>
            <person name="Sykes S."/>
            <person name="Wortman J."/>
            <person name="Nusbaum C."/>
            <person name="Birren B."/>
        </authorList>
    </citation>
    <scope>NUCLEOTIDE SEQUENCE [LARGE SCALE GENOMIC DNA]</scope>
    <source>
        <strain evidence="3">ATCC 50505</strain>
    </source>
</reference>